<evidence type="ECO:0000256" key="5">
    <source>
        <dbReference type="ARBA" id="ARBA00022989"/>
    </source>
</evidence>
<dbReference type="GO" id="GO:0005886">
    <property type="term" value="C:plasma membrane"/>
    <property type="evidence" value="ECO:0007669"/>
    <property type="project" value="UniProtKB-SubCell"/>
</dbReference>
<keyword evidence="8" id="KW-0282">Flagellum</keyword>
<dbReference type="PRINTS" id="PR00949">
    <property type="entry name" value="TYPE3IMAPROT"/>
</dbReference>
<evidence type="ECO:0000313" key="9">
    <source>
        <dbReference type="Proteomes" id="UP000325122"/>
    </source>
</evidence>
<keyword evidence="6 7" id="KW-0472">Membrane</keyword>
<comment type="subcellular location">
    <subcellularLocation>
        <location evidence="1 7">Cell membrane</location>
        <topology evidence="1 7">Multi-pass membrane protein</topology>
    </subcellularLocation>
</comment>
<dbReference type="RefSeq" id="WP_150023425.1">
    <property type="nucleotide sequence ID" value="NZ_VWOJ01000003.1"/>
</dbReference>
<comment type="caution">
    <text evidence="8">The sequence shown here is derived from an EMBL/GenBank/DDBJ whole genome shotgun (WGS) entry which is preliminary data.</text>
</comment>
<keyword evidence="5 7" id="KW-1133">Transmembrane helix</keyword>
<dbReference type="InterPro" id="IPR042193">
    <property type="entry name" value="FHIPEP_3"/>
</dbReference>
<dbReference type="GO" id="GO:0009306">
    <property type="term" value="P:protein secretion"/>
    <property type="evidence" value="ECO:0007669"/>
    <property type="project" value="InterPro"/>
</dbReference>
<comment type="function">
    <text evidence="7">Required for formation of the rod structure of the flagellar apparatus. Together with FliI and FliH, may constitute the export apparatus of flagellin.</text>
</comment>
<keyword evidence="9" id="KW-1185">Reference proteome</keyword>
<dbReference type="Gene3D" id="3.40.50.12790">
    <property type="entry name" value="FHIPEP family, domain 4"/>
    <property type="match status" value="1"/>
</dbReference>
<keyword evidence="8" id="KW-0966">Cell projection</keyword>
<feature type="transmembrane region" description="Helical" evidence="7">
    <location>
        <begin position="121"/>
        <end position="144"/>
    </location>
</feature>
<dbReference type="InterPro" id="IPR042196">
    <property type="entry name" value="FHIPEP_4"/>
</dbReference>
<evidence type="ECO:0000256" key="2">
    <source>
        <dbReference type="ARBA" id="ARBA00008835"/>
    </source>
</evidence>
<dbReference type="AlphaFoldDB" id="A0A5M6ZE58"/>
<comment type="similarity">
    <text evidence="2 7">Belongs to the FHIPEP (flagella/HR/invasion proteins export pore) family.</text>
</comment>
<dbReference type="InterPro" id="IPR001712">
    <property type="entry name" value="T3SS_FHIPEP"/>
</dbReference>
<evidence type="ECO:0000256" key="4">
    <source>
        <dbReference type="ARBA" id="ARBA00022692"/>
    </source>
</evidence>
<keyword evidence="7" id="KW-1005">Bacterial flagellum biogenesis</keyword>
<dbReference type="PROSITE" id="PS00994">
    <property type="entry name" value="FHIPEP"/>
    <property type="match status" value="1"/>
</dbReference>
<feature type="transmembrane region" description="Helical" evidence="7">
    <location>
        <begin position="213"/>
        <end position="235"/>
    </location>
</feature>
<dbReference type="InterPro" id="IPR006301">
    <property type="entry name" value="FlhA"/>
</dbReference>
<dbReference type="NCBIfam" id="TIGR01398">
    <property type="entry name" value="FlhA"/>
    <property type="match status" value="1"/>
</dbReference>
<proteinExistence type="inferred from homology"/>
<feature type="transmembrane region" description="Helical" evidence="7">
    <location>
        <begin position="314"/>
        <end position="332"/>
    </location>
</feature>
<evidence type="ECO:0000256" key="1">
    <source>
        <dbReference type="ARBA" id="ARBA00004651"/>
    </source>
</evidence>
<keyword evidence="7" id="KW-0653">Protein transport</keyword>
<dbReference type="InterPro" id="IPR042194">
    <property type="entry name" value="FHIPEP_1"/>
</dbReference>
<organism evidence="8 9">
    <name type="scientific">Alkalicaulis satelles</name>
    <dbReference type="NCBI Taxonomy" id="2609175"/>
    <lineage>
        <taxon>Bacteria</taxon>
        <taxon>Pseudomonadati</taxon>
        <taxon>Pseudomonadota</taxon>
        <taxon>Alphaproteobacteria</taxon>
        <taxon>Maricaulales</taxon>
        <taxon>Maricaulaceae</taxon>
        <taxon>Alkalicaulis</taxon>
    </lineage>
</organism>
<dbReference type="GO" id="GO:0044780">
    <property type="term" value="P:bacterial-type flagellum assembly"/>
    <property type="evidence" value="ECO:0007669"/>
    <property type="project" value="InterPro"/>
</dbReference>
<feature type="transmembrane region" description="Helical" evidence="7">
    <location>
        <begin position="81"/>
        <end position="101"/>
    </location>
</feature>
<dbReference type="InterPro" id="IPR025505">
    <property type="entry name" value="FHIPEP_CS"/>
</dbReference>
<accession>A0A5M6ZE58</accession>
<feature type="transmembrane region" description="Helical" evidence="7">
    <location>
        <begin position="255"/>
        <end position="277"/>
    </location>
</feature>
<name>A0A5M6ZE58_9PROT</name>
<dbReference type="EMBL" id="VWOJ01000003">
    <property type="protein sequence ID" value="KAA5802174.1"/>
    <property type="molecule type" value="Genomic_DNA"/>
</dbReference>
<feature type="transmembrane region" description="Helical" evidence="7">
    <location>
        <begin position="289"/>
        <end position="308"/>
    </location>
</feature>
<dbReference type="PANTHER" id="PTHR30161:SF1">
    <property type="entry name" value="FLAGELLAR BIOSYNTHESIS PROTEIN FLHA-RELATED"/>
    <property type="match status" value="1"/>
</dbReference>
<dbReference type="Pfam" id="PF00771">
    <property type="entry name" value="FHIPEP"/>
    <property type="match status" value="1"/>
</dbReference>
<keyword evidence="7" id="KW-0813">Transport</keyword>
<keyword evidence="8" id="KW-0969">Cilium</keyword>
<dbReference type="Gene3D" id="3.40.30.60">
    <property type="entry name" value="FHIPEP family, domain 1"/>
    <property type="match status" value="1"/>
</dbReference>
<dbReference type="Gene3D" id="1.10.8.540">
    <property type="entry name" value="FHIPEP family, domain 3"/>
    <property type="match status" value="1"/>
</dbReference>
<evidence type="ECO:0000256" key="6">
    <source>
        <dbReference type="ARBA" id="ARBA00023136"/>
    </source>
</evidence>
<feature type="transmembrane region" description="Helical" evidence="7">
    <location>
        <begin position="26"/>
        <end position="44"/>
    </location>
</feature>
<protein>
    <recommendedName>
        <fullName evidence="7">Flagellar biosynthesis protein FlhA</fullName>
    </recommendedName>
</protein>
<keyword evidence="7" id="KW-1006">Bacterial flagellum protein export</keyword>
<evidence type="ECO:0000313" key="8">
    <source>
        <dbReference type="EMBL" id="KAA5802174.1"/>
    </source>
</evidence>
<reference evidence="8 9" key="1">
    <citation type="submission" date="2019-09" db="EMBL/GenBank/DDBJ databases">
        <authorList>
            <person name="Kevbrin V."/>
            <person name="Grouzdev D.S."/>
        </authorList>
    </citation>
    <scope>NUCLEOTIDE SEQUENCE [LARGE SCALE GENOMIC DNA]</scope>
    <source>
        <strain evidence="8 9">G-192</strain>
    </source>
</reference>
<sequence length="704" mass="75176">MTDTPASSTAGFNWAAFGRRLARGDIIMAVGVLTLLVMLLLPLPRVLLDVALAVSICFSVLILMTALFIRTPLEFTAFPAILLIATMLRLALNIASTRLILSEGHTGTMAAGEIIQAFGSFVMQGNFVIGIIVFIILVIVNFVVITKGSGRIAEVAARFTLDAMPGKQMAIDADLSAGLITEQEAKDRRKELEDKSNFFGAMDGASKFVRGDAVAGILITSINLIGGMVIGVAQSGMAFGDAANTYSTLTIGDGLVSQIPALIVSLAAGLLVSKAGVDGEADKAVFGQLSANPASLGMVAGSALAIGLLPGMPLIPFAILAAAAGAGAVISGRRRDARIADVESKKTEQADKAAADAAVAEPPIEDTLHIDELKIELGYGLLPLINDVEGRRLTDQIKALRRNLAQETGFVLPSVRIVDNMQMPGEQYLIRVKEMEAGFGELKMRHILAMDPAGGQVELPGAHVKEPAFGLPATWIEENLREEATFRGYTLVDPAAVLVTHLTEILRENMADLLSYAETEKLLDALSKEHKKLLEDITPSQITRAGIQRILQNLLKERVSIRDLAAIVEAIAEAAGATQNLDAVTEHVRTRLARQICYANKGPDGALPVLSLSPQWEQAFAEALIGEGDRRQLALAPSRLRDFVAQVRDAFERAGSAGDVPVLLTSPQARPYVRSLAERFRPQTVVMSQNEIHASARLKTVGQI</sequence>
<feature type="transmembrane region" description="Helical" evidence="7">
    <location>
        <begin position="50"/>
        <end position="69"/>
    </location>
</feature>
<keyword evidence="4 7" id="KW-0812">Transmembrane</keyword>
<evidence type="ECO:0000256" key="7">
    <source>
        <dbReference type="RuleBase" id="RU364093"/>
    </source>
</evidence>
<keyword evidence="3 7" id="KW-1003">Cell membrane</keyword>
<dbReference type="PANTHER" id="PTHR30161">
    <property type="entry name" value="FLAGELLAR EXPORT PROTEIN, MEMBRANE FLHA SUBUNIT-RELATED"/>
    <property type="match status" value="1"/>
</dbReference>
<gene>
    <name evidence="7 8" type="primary">flhA</name>
    <name evidence="8" type="ORF">F1654_10045</name>
</gene>
<dbReference type="Proteomes" id="UP000325122">
    <property type="component" value="Unassembled WGS sequence"/>
</dbReference>
<dbReference type="PIRSF" id="PIRSF005419">
    <property type="entry name" value="FlhA"/>
    <property type="match status" value="1"/>
</dbReference>
<evidence type="ECO:0000256" key="3">
    <source>
        <dbReference type="ARBA" id="ARBA00022475"/>
    </source>
</evidence>